<dbReference type="GO" id="GO:0003886">
    <property type="term" value="F:DNA (cytosine-5-)-methyltransferase activity"/>
    <property type="evidence" value="ECO:0007669"/>
    <property type="project" value="UniProtKB-EC"/>
</dbReference>
<evidence type="ECO:0000256" key="8">
    <source>
        <dbReference type="RuleBase" id="RU000417"/>
    </source>
</evidence>
<evidence type="ECO:0000256" key="3">
    <source>
        <dbReference type="ARBA" id="ARBA00022691"/>
    </source>
</evidence>
<evidence type="ECO:0000256" key="6">
    <source>
        <dbReference type="PROSITE-ProRule" id="PRU01016"/>
    </source>
</evidence>
<evidence type="ECO:0000256" key="9">
    <source>
        <dbReference type="SAM" id="Phobius"/>
    </source>
</evidence>
<evidence type="ECO:0000256" key="2">
    <source>
        <dbReference type="ARBA" id="ARBA00022679"/>
    </source>
</evidence>
<dbReference type="NCBIfam" id="TIGR00675">
    <property type="entry name" value="dcm"/>
    <property type="match status" value="1"/>
</dbReference>
<dbReference type="Proteomes" id="UP000597459">
    <property type="component" value="Unassembled WGS sequence"/>
</dbReference>
<proteinExistence type="inferred from homology"/>
<keyword evidence="11" id="KW-1185">Reference proteome</keyword>
<protein>
    <recommendedName>
        <fullName evidence="8">Cytosine-specific methyltransferase</fullName>
        <ecNumber evidence="8">2.1.1.37</ecNumber>
    </recommendedName>
</protein>
<sequence length="561" mass="61995">MKRSRGGMDKRVRTARAIDLYSGVGGWSLGLQLAGVEVVASYELWGPANETNFKNNSHQAQTVDIRRLALKDLPTDIDIVVGSPPCTQFSFSNRGGGGDLVDGLKDIIQFLTIVDHLKPRMWAMENVPRVAKIIEKELEVGGVLADFSHLGCVTHVVDMAEFGIPQRRRRCIAGNFDMELLKSYKPTSAPCTLGDIVSGLAATPVVDPIYGFEIDRSDLIDHVEEDLLSPEEVRINRANKMTHTVYNSMPFPDPMDRTVRTITATCTRVSRESIVIAVPGRDDAYRRLTLRERACLQGFPVTFQFYGANYGQKLRMIGNAIPPAFSYLMGQVLQRRNAKEVPLLPQAATALRRPEPIPVETPPDRAGVRYPANRTFKFAIPSLQLKSGVRFELDNDCSGEIVKWGVAFYFGTSKAIHSLQLDEETARYLKTRSKKALKQAAAPYLEEVRQFVASADIRNMQAVWTHRRPGGIRPFMLLDKLDEIGSALSASLSQHADEAASVIEALIQHQHGAAAEALSGVAKLTRNSATILAGLLIGSTVNPLLLARVFCWDRQKDSISN</sequence>
<keyword evidence="1 6" id="KW-0489">Methyltransferase</keyword>
<keyword evidence="3 6" id="KW-0949">S-adenosyl-L-methionine</keyword>
<evidence type="ECO:0000256" key="4">
    <source>
        <dbReference type="ARBA" id="ARBA00022747"/>
    </source>
</evidence>
<gene>
    <name evidence="10" type="primary">dcm</name>
    <name evidence="10" type="ORF">GOB87_08030</name>
</gene>
<dbReference type="InterPro" id="IPR001525">
    <property type="entry name" value="C5_MeTfrase"/>
</dbReference>
<dbReference type="SUPFAM" id="SSF53335">
    <property type="entry name" value="S-adenosyl-L-methionine-dependent methyltransferases"/>
    <property type="match status" value="1"/>
</dbReference>
<comment type="catalytic activity">
    <reaction evidence="5 8">
        <text>a 2'-deoxycytidine in DNA + S-adenosyl-L-methionine = a 5-methyl-2'-deoxycytidine in DNA + S-adenosyl-L-homocysteine + H(+)</text>
        <dbReference type="Rhea" id="RHEA:13681"/>
        <dbReference type="Rhea" id="RHEA-COMP:11369"/>
        <dbReference type="Rhea" id="RHEA-COMP:11370"/>
        <dbReference type="ChEBI" id="CHEBI:15378"/>
        <dbReference type="ChEBI" id="CHEBI:57856"/>
        <dbReference type="ChEBI" id="CHEBI:59789"/>
        <dbReference type="ChEBI" id="CHEBI:85452"/>
        <dbReference type="ChEBI" id="CHEBI:85454"/>
        <dbReference type="EC" id="2.1.1.37"/>
    </reaction>
</comment>
<keyword evidence="4" id="KW-0680">Restriction system</keyword>
<keyword evidence="2 6" id="KW-0808">Transferase</keyword>
<evidence type="ECO:0000256" key="7">
    <source>
        <dbReference type="RuleBase" id="RU000416"/>
    </source>
</evidence>
<dbReference type="AlphaFoldDB" id="A0A967B835"/>
<keyword evidence="9" id="KW-0812">Transmembrane</keyword>
<keyword evidence="9" id="KW-1133">Transmembrane helix</keyword>
<dbReference type="InterPro" id="IPR050390">
    <property type="entry name" value="C5-Methyltransferase"/>
</dbReference>
<evidence type="ECO:0000256" key="5">
    <source>
        <dbReference type="ARBA" id="ARBA00047422"/>
    </source>
</evidence>
<keyword evidence="9" id="KW-0472">Membrane</keyword>
<dbReference type="Gene3D" id="3.40.50.150">
    <property type="entry name" value="Vaccinia Virus protein VP39"/>
    <property type="match status" value="1"/>
</dbReference>
<dbReference type="EMBL" id="WOTH01000013">
    <property type="protein sequence ID" value="NHO53906.1"/>
    <property type="molecule type" value="Genomic_DNA"/>
</dbReference>
<dbReference type="Gene3D" id="3.90.120.10">
    <property type="entry name" value="DNA Methylase, subunit A, domain 2"/>
    <property type="match status" value="1"/>
</dbReference>
<dbReference type="PROSITE" id="PS00094">
    <property type="entry name" value="C5_MTASE_1"/>
    <property type="match status" value="1"/>
</dbReference>
<dbReference type="PANTHER" id="PTHR10629">
    <property type="entry name" value="CYTOSINE-SPECIFIC METHYLTRANSFERASE"/>
    <property type="match status" value="1"/>
</dbReference>
<name>A0A967B835_9PROT</name>
<dbReference type="GO" id="GO:0032259">
    <property type="term" value="P:methylation"/>
    <property type="evidence" value="ECO:0007669"/>
    <property type="project" value="UniProtKB-KW"/>
</dbReference>
<dbReference type="PRINTS" id="PR00105">
    <property type="entry name" value="C5METTRFRASE"/>
</dbReference>
<reference evidence="10" key="1">
    <citation type="submission" date="2019-11" db="EMBL/GenBank/DDBJ databases">
        <title>Description of new Acetobacter species.</title>
        <authorList>
            <person name="Cleenwerck I."/>
            <person name="Sombolestani A.S."/>
        </authorList>
    </citation>
    <scope>NUCLEOTIDE SEQUENCE</scope>
    <source>
        <strain evidence="10">LMG 1626</strain>
    </source>
</reference>
<comment type="similarity">
    <text evidence="6 7">Belongs to the class I-like SAM-binding methyltransferase superfamily. C5-methyltransferase family.</text>
</comment>
<evidence type="ECO:0000256" key="1">
    <source>
        <dbReference type="ARBA" id="ARBA00022603"/>
    </source>
</evidence>
<feature type="active site" evidence="6">
    <location>
        <position position="86"/>
    </location>
</feature>
<feature type="transmembrane region" description="Helical" evidence="9">
    <location>
        <begin position="531"/>
        <end position="551"/>
    </location>
</feature>
<dbReference type="InterPro" id="IPR029063">
    <property type="entry name" value="SAM-dependent_MTases_sf"/>
</dbReference>
<dbReference type="Pfam" id="PF00145">
    <property type="entry name" value="DNA_methylase"/>
    <property type="match status" value="1"/>
</dbReference>
<dbReference type="EC" id="2.1.1.37" evidence="8"/>
<evidence type="ECO:0000313" key="10">
    <source>
        <dbReference type="EMBL" id="NHO53906.1"/>
    </source>
</evidence>
<dbReference type="PANTHER" id="PTHR10629:SF52">
    <property type="entry name" value="DNA (CYTOSINE-5)-METHYLTRANSFERASE 1"/>
    <property type="match status" value="1"/>
</dbReference>
<comment type="caution">
    <text evidence="10">The sequence shown here is derived from an EMBL/GenBank/DDBJ whole genome shotgun (WGS) entry which is preliminary data.</text>
</comment>
<organism evidence="10 11">
    <name type="scientific">Acetobacter estunensis</name>
    <dbReference type="NCBI Taxonomy" id="104097"/>
    <lineage>
        <taxon>Bacteria</taxon>
        <taxon>Pseudomonadati</taxon>
        <taxon>Pseudomonadota</taxon>
        <taxon>Alphaproteobacteria</taxon>
        <taxon>Acetobacterales</taxon>
        <taxon>Acetobacteraceae</taxon>
        <taxon>Acetobacter</taxon>
    </lineage>
</organism>
<dbReference type="GO" id="GO:0009307">
    <property type="term" value="P:DNA restriction-modification system"/>
    <property type="evidence" value="ECO:0007669"/>
    <property type="project" value="UniProtKB-KW"/>
</dbReference>
<dbReference type="PROSITE" id="PS51679">
    <property type="entry name" value="SAM_MT_C5"/>
    <property type="match status" value="1"/>
</dbReference>
<evidence type="ECO:0000313" key="11">
    <source>
        <dbReference type="Proteomes" id="UP000597459"/>
    </source>
</evidence>
<accession>A0A967B835</accession>
<dbReference type="InterPro" id="IPR018117">
    <property type="entry name" value="C5_DNA_meth_AS"/>
</dbReference>